<feature type="transmembrane region" description="Helical" evidence="9">
    <location>
        <begin position="333"/>
        <end position="355"/>
    </location>
</feature>
<feature type="transmembrane region" description="Helical" evidence="9">
    <location>
        <begin position="283"/>
        <end position="305"/>
    </location>
</feature>
<keyword evidence="5 9" id="KW-0812">Transmembrane</keyword>
<feature type="domain" description="Na+/H+ antiporter NhaC-like C-terminal" evidence="10">
    <location>
        <begin position="21"/>
        <end position="220"/>
    </location>
</feature>
<evidence type="ECO:0000256" key="7">
    <source>
        <dbReference type="ARBA" id="ARBA00023136"/>
    </source>
</evidence>
<feature type="transmembrane region" description="Helical" evidence="9">
    <location>
        <begin position="118"/>
        <end position="143"/>
    </location>
</feature>
<dbReference type="Pfam" id="PF03553">
    <property type="entry name" value="Na_H_antiporter"/>
    <property type="match status" value="2"/>
</dbReference>
<name>A0ABS9EPD7_9BACT</name>
<keyword evidence="4" id="KW-1003">Cell membrane</keyword>
<feature type="transmembrane region" description="Helical" evidence="9">
    <location>
        <begin position="39"/>
        <end position="60"/>
    </location>
</feature>
<dbReference type="PANTHER" id="PTHR33451">
    <property type="entry name" value="MALATE-2H(+)/NA(+)-LACTATE ANTIPORTER"/>
    <property type="match status" value="1"/>
</dbReference>
<dbReference type="RefSeq" id="WP_236099092.1">
    <property type="nucleotide sequence ID" value="NZ_JAKGUD010000004.1"/>
</dbReference>
<feature type="domain" description="Na+/H+ antiporter NhaC-like C-terminal" evidence="10">
    <location>
        <begin position="244"/>
        <end position="433"/>
    </location>
</feature>
<evidence type="ECO:0000259" key="10">
    <source>
        <dbReference type="Pfam" id="PF03553"/>
    </source>
</evidence>
<keyword evidence="2" id="KW-0813">Transport</keyword>
<dbReference type="Proteomes" id="UP001200430">
    <property type="component" value="Unassembled WGS sequence"/>
</dbReference>
<dbReference type="InterPro" id="IPR018461">
    <property type="entry name" value="Na/H_Antiport_NhaC-like_C"/>
</dbReference>
<keyword evidence="6 9" id="KW-1133">Transmembrane helix</keyword>
<evidence type="ECO:0000256" key="4">
    <source>
        <dbReference type="ARBA" id="ARBA00022475"/>
    </source>
</evidence>
<dbReference type="PANTHER" id="PTHR33451:SF4">
    <property type="entry name" value="NA+_H+ ANTIPORTER"/>
    <property type="match status" value="1"/>
</dbReference>
<keyword evidence="3" id="KW-0050">Antiport</keyword>
<feature type="transmembrane region" description="Helical" evidence="9">
    <location>
        <begin position="198"/>
        <end position="221"/>
    </location>
</feature>
<comment type="subcellular location">
    <subcellularLocation>
        <location evidence="1">Cell membrane</location>
        <topology evidence="1">Multi-pass membrane protein</topology>
    </subcellularLocation>
</comment>
<dbReference type="InterPro" id="IPR052180">
    <property type="entry name" value="NhaC_Na-H+_Antiporter"/>
</dbReference>
<feature type="transmembrane region" description="Helical" evidence="9">
    <location>
        <begin position="376"/>
        <end position="396"/>
    </location>
</feature>
<evidence type="ECO:0000256" key="9">
    <source>
        <dbReference type="SAM" id="Phobius"/>
    </source>
</evidence>
<evidence type="ECO:0000256" key="2">
    <source>
        <dbReference type="ARBA" id="ARBA00022448"/>
    </source>
</evidence>
<feature type="transmembrane region" description="Helical" evidence="9">
    <location>
        <begin position="12"/>
        <end position="33"/>
    </location>
</feature>
<evidence type="ECO:0000256" key="6">
    <source>
        <dbReference type="ARBA" id="ARBA00022989"/>
    </source>
</evidence>
<evidence type="ECO:0000256" key="8">
    <source>
        <dbReference type="ARBA" id="ARBA00038435"/>
    </source>
</evidence>
<evidence type="ECO:0000313" key="11">
    <source>
        <dbReference type="EMBL" id="MCF4142361.1"/>
    </source>
</evidence>
<dbReference type="EMBL" id="JAKGUD010000004">
    <property type="protein sequence ID" value="MCF4142361.1"/>
    <property type="molecule type" value="Genomic_DNA"/>
</dbReference>
<gene>
    <name evidence="11" type="ORF">L2W38_06000</name>
</gene>
<evidence type="ECO:0000256" key="5">
    <source>
        <dbReference type="ARBA" id="ARBA00022692"/>
    </source>
</evidence>
<comment type="similarity">
    <text evidence="8">Belongs to the NhaC Na(+)/H(+) (TC 2.A.35) antiporter family.</text>
</comment>
<keyword evidence="7 9" id="KW-0472">Membrane</keyword>
<sequence>MMSEKKESGRGLAFLPLLVFVFVYLATGVILTAKGVDKAFYQLPSPVAVIIGIVAAFFIVKGTVDEKFDMLVKGCGDSNIVIMCLIYLLAGAFTTVSREIGGVDAVVDMGMAVLSPKYASAGLFVISAFIATATGTSVGTVVAMTPIGVGIAQAGGLNVTLAVGAVIGGCMFGDNLSIISDTTIAATRTQRVRMKDKFNVNAAIAIPAAIVTIVLLVIYGSPETVVPAGEYSYDFVKVLPYIFVLVSALGGMNVFVVLTGGILFSGAIGLWNHTFSMLGYSQAIYGGFTGMMDIFLLSMLMGGLARMVERGGGIDWILGKVSQVIGNRKTAELGIAGMVSLTNIATANNTVSILINGELSKKLSLKYGVDPRRTASLLDIFSCVFQGLLPYGAQILIAASLMGSGANPLSLISSCWYQYMLAIFAIISIFVPYADGYIRRHPLTSEIE</sequence>
<organism evidence="11 12">
    <name type="scientific">Dethiosulfovibrio marinus</name>
    <dbReference type="NCBI Taxonomy" id="133532"/>
    <lineage>
        <taxon>Bacteria</taxon>
        <taxon>Thermotogati</taxon>
        <taxon>Synergistota</taxon>
        <taxon>Synergistia</taxon>
        <taxon>Synergistales</taxon>
        <taxon>Dethiosulfovibrionaceae</taxon>
        <taxon>Dethiosulfovibrio</taxon>
    </lineage>
</organism>
<evidence type="ECO:0000313" key="12">
    <source>
        <dbReference type="Proteomes" id="UP001200430"/>
    </source>
</evidence>
<accession>A0ABS9EPD7</accession>
<evidence type="ECO:0000256" key="1">
    <source>
        <dbReference type="ARBA" id="ARBA00004651"/>
    </source>
</evidence>
<proteinExistence type="inferred from homology"/>
<feature type="transmembrane region" description="Helical" evidence="9">
    <location>
        <begin position="241"/>
        <end position="271"/>
    </location>
</feature>
<feature type="transmembrane region" description="Helical" evidence="9">
    <location>
        <begin position="80"/>
        <end position="98"/>
    </location>
</feature>
<evidence type="ECO:0000256" key="3">
    <source>
        <dbReference type="ARBA" id="ARBA00022449"/>
    </source>
</evidence>
<keyword evidence="12" id="KW-1185">Reference proteome</keyword>
<comment type="caution">
    <text evidence="11">The sequence shown here is derived from an EMBL/GenBank/DDBJ whole genome shotgun (WGS) entry which is preliminary data.</text>
</comment>
<feature type="transmembrane region" description="Helical" evidence="9">
    <location>
        <begin position="416"/>
        <end position="434"/>
    </location>
</feature>
<reference evidence="11 12" key="1">
    <citation type="submission" date="2022-01" db="EMBL/GenBank/DDBJ databases">
        <title>Dethiosulfovibrio faecalis sp. nov., a novel proteolytic, non-sulfur-reducing bacterium isolated from a marine aquaculture solid waste bioreactor.</title>
        <authorList>
            <person name="Grabowski S."/>
            <person name="Apolinario E."/>
            <person name="Schneider N."/>
            <person name="Marshall C.W."/>
            <person name="Sowers K.R."/>
        </authorList>
    </citation>
    <scope>NUCLEOTIDE SEQUENCE [LARGE SCALE GENOMIC DNA]</scope>
    <source>
        <strain evidence="11 12">DSM 12537</strain>
    </source>
</reference>
<protein>
    <submittedName>
        <fullName evidence="11">Na+/H+ antiporter NhaC family protein</fullName>
    </submittedName>
</protein>